<dbReference type="PANTHER" id="PTHR13071:SF4">
    <property type="entry name" value="SMALL RIBOSOMAL SUBUNIT PROTEIN MS22"/>
    <property type="match status" value="1"/>
</dbReference>
<keyword evidence="1" id="KW-0687">Ribonucleoprotein</keyword>
<sequence>QLFNNMASSLCSRCSSVVKNVFGSNGFGIKKIIIKTRFYSTDFDVTRDVFKSTAPDHRGEKSTLFEREDVQDILKRLTGFDLNIIFKPQKNTLELPKYKVMTEKEIKMEEEKAIAEGKKRLKMPNVMSKRKPIKTQLSINSELIDMDENGANYLFTDISPSKDRNNRGVLVRENDTGILREGSWDERDRMEFMYWPQEGQHHEMFPMLQDEHLPTVFEQKRHLDVLDLINLQCPPDAPDYIRVHERVYNDIEKHQLYDLLQSTRYYGGMVFFFVKNNKFHTFLNFLLENERIPDAIDLIKLYSIIHNVASNSDGINLLKEYLKDHKLVDSLNLLLKKTVKKEAISA</sequence>
<dbReference type="PANTHER" id="PTHR13071">
    <property type="entry name" value="MITOCHONDRIAL 28S RIBOSOMAL PROTEIN S22"/>
    <property type="match status" value="1"/>
</dbReference>
<dbReference type="AlphaFoldDB" id="T2MDW5"/>
<dbReference type="GO" id="GO:0003735">
    <property type="term" value="F:structural constituent of ribosome"/>
    <property type="evidence" value="ECO:0007669"/>
    <property type="project" value="TreeGrafter"/>
</dbReference>
<name>T2MDW5_HYDVU</name>
<accession>T2MDW5</accession>
<organism evidence="1">
    <name type="scientific">Hydra vulgaris</name>
    <name type="common">Hydra</name>
    <name type="synonym">Hydra attenuata</name>
    <dbReference type="NCBI Taxonomy" id="6087"/>
    <lineage>
        <taxon>Eukaryota</taxon>
        <taxon>Metazoa</taxon>
        <taxon>Cnidaria</taxon>
        <taxon>Hydrozoa</taxon>
        <taxon>Hydroidolina</taxon>
        <taxon>Anthoathecata</taxon>
        <taxon>Aplanulata</taxon>
        <taxon>Hydridae</taxon>
        <taxon>Hydra</taxon>
    </lineage>
</organism>
<dbReference type="InterPro" id="IPR019374">
    <property type="entry name" value="Ribosomal_mS22"/>
</dbReference>
<dbReference type="Pfam" id="PF10245">
    <property type="entry name" value="MRP-S22"/>
    <property type="match status" value="1"/>
</dbReference>
<dbReference type="GO" id="GO:0005763">
    <property type="term" value="C:mitochondrial small ribosomal subunit"/>
    <property type="evidence" value="ECO:0007669"/>
    <property type="project" value="TreeGrafter"/>
</dbReference>
<reference evidence="1" key="1">
    <citation type="journal article" date="2013" name="Genome Biol. Evol.">
        <title>Punctuated emergences of genetic and phenotypic innovations in eumetazoan, bilaterian, euteleostome, and hominidae ancestors.</title>
        <authorList>
            <person name="Wenger Y."/>
            <person name="Galliot B."/>
        </authorList>
    </citation>
    <scope>NUCLEOTIDE SEQUENCE</scope>
    <source>
        <tissue evidence="1">Whole animals</tissue>
    </source>
</reference>
<dbReference type="OrthoDB" id="10052321at2759"/>
<keyword evidence="1" id="KW-0689">Ribosomal protein</keyword>
<feature type="non-terminal residue" evidence="1">
    <location>
        <position position="1"/>
    </location>
</feature>
<protein>
    <submittedName>
        <fullName evidence="1">28S ribosomal protein S22,mitochondrial</fullName>
    </submittedName>
</protein>
<evidence type="ECO:0000313" key="1">
    <source>
        <dbReference type="EMBL" id="CDG70463.1"/>
    </source>
</evidence>
<proteinExistence type="evidence at transcript level"/>
<dbReference type="EMBL" id="HAAD01004231">
    <property type="protein sequence ID" value="CDG70463.1"/>
    <property type="molecule type" value="mRNA"/>
</dbReference>
<gene>
    <name evidence="1" type="primary">MRPS22</name>
</gene>